<dbReference type="EMBL" id="BART01036596">
    <property type="protein sequence ID" value="GAH12566.1"/>
    <property type="molecule type" value="Genomic_DNA"/>
</dbReference>
<reference evidence="1" key="1">
    <citation type="journal article" date="2014" name="Front. Microbiol.">
        <title>High frequency of phylogenetically diverse reductive dehalogenase-homologous genes in deep subseafloor sedimentary metagenomes.</title>
        <authorList>
            <person name="Kawai M."/>
            <person name="Futagami T."/>
            <person name="Toyoda A."/>
            <person name="Takaki Y."/>
            <person name="Nishi S."/>
            <person name="Hori S."/>
            <person name="Arai W."/>
            <person name="Tsubouchi T."/>
            <person name="Morono Y."/>
            <person name="Uchiyama I."/>
            <person name="Ito T."/>
            <person name="Fujiyama A."/>
            <person name="Inagaki F."/>
            <person name="Takami H."/>
        </authorList>
    </citation>
    <scope>NUCLEOTIDE SEQUENCE</scope>
    <source>
        <strain evidence="1">Expedition CK06-06</strain>
    </source>
</reference>
<organism evidence="1">
    <name type="scientific">marine sediment metagenome</name>
    <dbReference type="NCBI Taxonomy" id="412755"/>
    <lineage>
        <taxon>unclassified sequences</taxon>
        <taxon>metagenomes</taxon>
        <taxon>ecological metagenomes</taxon>
    </lineage>
</organism>
<gene>
    <name evidence="1" type="ORF">S01H4_61640</name>
</gene>
<accession>X1CVR2</accession>
<dbReference type="AlphaFoldDB" id="X1CVR2"/>
<feature type="non-terminal residue" evidence="1">
    <location>
        <position position="1"/>
    </location>
</feature>
<comment type="caution">
    <text evidence="1">The sequence shown here is derived from an EMBL/GenBank/DDBJ whole genome shotgun (WGS) entry which is preliminary data.</text>
</comment>
<name>X1CVR2_9ZZZZ</name>
<protein>
    <submittedName>
        <fullName evidence="1">Uncharacterized protein</fullName>
    </submittedName>
</protein>
<evidence type="ECO:0000313" key="1">
    <source>
        <dbReference type="EMBL" id="GAH12566.1"/>
    </source>
</evidence>
<sequence length="75" mass="8896">TERIEDLFEYIIPPYDYDYPLDEIDQKKGVITGYDVEKITREIYDNPYPWPIFWGYRLESSFADGGSGEDHLRAL</sequence>
<proteinExistence type="predicted"/>